<evidence type="ECO:0000259" key="21">
    <source>
        <dbReference type="PROSITE" id="PS50855"/>
    </source>
</evidence>
<feature type="transmembrane region" description="Helical" evidence="19">
    <location>
        <begin position="354"/>
        <end position="374"/>
    </location>
</feature>
<evidence type="ECO:0000256" key="13">
    <source>
        <dbReference type="ARBA" id="ARBA00023004"/>
    </source>
</evidence>
<keyword evidence="9 19" id="KW-0479">Metal-binding</keyword>
<evidence type="ECO:0000256" key="9">
    <source>
        <dbReference type="ARBA" id="ARBA00022723"/>
    </source>
</evidence>
<comment type="subcellular location">
    <subcellularLocation>
        <location evidence="1 19">Cell membrane</location>
        <topology evidence="1 19">Multi-pass membrane protein</topology>
    </subcellularLocation>
</comment>
<sequence length="556" mass="62227">MVLLGRTLPEAPPRPRPRGSVLVNWLTTTDHKVIGYLYLITSFVFFLLAGLMAMVIRAELAEPGHQLVSNEQFNQLFTMHGTVMLLLFATPLFVGFANVIMPLQIGSPDVAFPRLNMLSYWLFLFGGLIVFLSFVTPGGAASFGWTAYSPLTSSIRTPGAGADLWIMGLALSGFGTILGGVNFITTIIGMRAPGMTMFRMPIFTWNIMLTSLLVLLAFPILAAALLVLEADRRFGAHVFDPELGGALLWQHLFWFFGHPEVYIIALPFFGIITEVIPVFSRKPLFGYFGMVGATILIAGLSMAVWAHHMFTTGQILLPFFSFMTFLIAVPTGVKFFNWVGTMWRGRISLQSPMLFAVGFLVTFLFGGLTGIILASPPLDFQVQDSYFVVAHFHYVVFGTVVFAMFAGFYFWWPKMTGKMLNDTLGKIHFWFLFVGFHTTFLVQHWLGAEGMPRRYADYPREFLALNRVSSIGAFILGVSTLFFLYNVYRTARHGTRVDVDDPWGYGNSLEWATSCPPPRHNFASIPRIRSERPAFDLHHPHSPTVEEGRRTSGPDD</sequence>
<reference evidence="22 23" key="1">
    <citation type="submission" date="2019-10" db="EMBL/GenBank/DDBJ databases">
        <title>Actinomadura rubteroloni sp. nov. and Actinomadura macrotermitis sp. nov., isolated from the gut of fungus growing-termite Macrotermes natalensis.</title>
        <authorList>
            <person name="Benndorf R."/>
            <person name="Martin K."/>
            <person name="Kuefner M."/>
            <person name="De Beer W."/>
            <person name="Kaster A.-K."/>
            <person name="Vollmers J."/>
            <person name="Poulsen M."/>
            <person name="Beemelmanns C."/>
        </authorList>
    </citation>
    <scope>NUCLEOTIDE SEQUENCE [LARGE SCALE GENOMIC DNA]</scope>
    <source>
        <strain evidence="22 23">RB68</strain>
    </source>
</reference>
<protein>
    <recommendedName>
        <fullName evidence="19">Cytochrome c oxidase subunit 1</fullName>
        <ecNumber evidence="19">7.1.1.9</ecNumber>
    </recommendedName>
</protein>
<keyword evidence="7 18" id="KW-0679">Respiratory chain</keyword>
<dbReference type="InterPro" id="IPR000883">
    <property type="entry name" value="Cyt_C_Oxase_1"/>
</dbReference>
<dbReference type="Proteomes" id="UP000487268">
    <property type="component" value="Unassembled WGS sequence"/>
</dbReference>
<keyword evidence="5 19" id="KW-1003">Cell membrane</keyword>
<keyword evidence="23" id="KW-1185">Reference proteome</keyword>
<feature type="transmembrane region" description="Helical" evidence="19">
    <location>
        <begin position="284"/>
        <end position="306"/>
    </location>
</feature>
<dbReference type="OrthoDB" id="9803294at2"/>
<dbReference type="GO" id="GO:0004129">
    <property type="term" value="F:cytochrome-c oxidase activity"/>
    <property type="evidence" value="ECO:0007669"/>
    <property type="project" value="UniProtKB-EC"/>
</dbReference>
<keyword evidence="13 19" id="KW-0408">Iron</keyword>
<keyword evidence="4 18" id="KW-0813">Transport</keyword>
<comment type="pathway">
    <text evidence="2 19">Energy metabolism; oxidative phosphorylation.</text>
</comment>
<keyword evidence="22" id="KW-0560">Oxidoreductase</keyword>
<proteinExistence type="inferred from homology"/>
<dbReference type="EMBL" id="WEGH01000004">
    <property type="protein sequence ID" value="MQY08414.1"/>
    <property type="molecule type" value="Genomic_DNA"/>
</dbReference>
<feature type="transmembrane region" description="Helical" evidence="19">
    <location>
        <begin position="248"/>
        <end position="272"/>
    </location>
</feature>
<keyword evidence="15 19" id="KW-0472">Membrane</keyword>
<evidence type="ECO:0000256" key="14">
    <source>
        <dbReference type="ARBA" id="ARBA00023008"/>
    </source>
</evidence>
<feature type="transmembrane region" description="Helical" evidence="19">
    <location>
        <begin position="312"/>
        <end position="333"/>
    </location>
</feature>
<dbReference type="InterPro" id="IPR023615">
    <property type="entry name" value="Cyt_c_Oxase_su1_BS"/>
</dbReference>
<feature type="transmembrane region" description="Helical" evidence="19">
    <location>
        <begin position="36"/>
        <end position="56"/>
    </location>
</feature>
<dbReference type="RefSeq" id="WP_153539172.1">
    <property type="nucleotide sequence ID" value="NZ_WEGH01000004.1"/>
</dbReference>
<feature type="transmembrane region" description="Helical" evidence="19">
    <location>
        <begin position="386"/>
        <end position="412"/>
    </location>
</feature>
<evidence type="ECO:0000256" key="16">
    <source>
        <dbReference type="ARBA" id="ARBA00025218"/>
    </source>
</evidence>
<keyword evidence="11 18" id="KW-0249">Electron transport</keyword>
<dbReference type="InterPro" id="IPR014241">
    <property type="entry name" value="Cyt_c_oxidase_su1_bac"/>
</dbReference>
<dbReference type="NCBIfam" id="TIGR02891">
    <property type="entry name" value="CtaD_CoxA"/>
    <property type="match status" value="1"/>
</dbReference>
<accession>A0A7K0C6I8</accession>
<evidence type="ECO:0000256" key="19">
    <source>
        <dbReference type="RuleBase" id="RU363061"/>
    </source>
</evidence>
<evidence type="ECO:0000256" key="3">
    <source>
        <dbReference type="ARBA" id="ARBA00009578"/>
    </source>
</evidence>
<dbReference type="PANTHER" id="PTHR10422">
    <property type="entry name" value="CYTOCHROME C OXIDASE SUBUNIT 1"/>
    <property type="match status" value="1"/>
</dbReference>
<dbReference type="SUPFAM" id="SSF81442">
    <property type="entry name" value="Cytochrome c oxidase subunit I-like"/>
    <property type="match status" value="1"/>
</dbReference>
<evidence type="ECO:0000256" key="5">
    <source>
        <dbReference type="ARBA" id="ARBA00022475"/>
    </source>
</evidence>
<feature type="transmembrane region" description="Helical" evidence="19">
    <location>
        <begin position="202"/>
        <end position="228"/>
    </location>
</feature>
<evidence type="ECO:0000256" key="11">
    <source>
        <dbReference type="ARBA" id="ARBA00022982"/>
    </source>
</evidence>
<dbReference type="AlphaFoldDB" id="A0A7K0C6I8"/>
<feature type="transmembrane region" description="Helical" evidence="19">
    <location>
        <begin position="76"/>
        <end position="100"/>
    </location>
</feature>
<name>A0A7K0C6I8_9ACTN</name>
<dbReference type="GO" id="GO:0020037">
    <property type="term" value="F:heme binding"/>
    <property type="evidence" value="ECO:0007669"/>
    <property type="project" value="InterPro"/>
</dbReference>
<evidence type="ECO:0000256" key="20">
    <source>
        <dbReference type="SAM" id="MobiDB-lite"/>
    </source>
</evidence>
<dbReference type="InterPro" id="IPR023616">
    <property type="entry name" value="Cyt_c_oxase-like_su1_dom"/>
</dbReference>
<evidence type="ECO:0000256" key="18">
    <source>
        <dbReference type="RuleBase" id="RU000370"/>
    </source>
</evidence>
<feature type="transmembrane region" description="Helical" evidence="19">
    <location>
        <begin position="468"/>
        <end position="488"/>
    </location>
</feature>
<evidence type="ECO:0000256" key="10">
    <source>
        <dbReference type="ARBA" id="ARBA00022967"/>
    </source>
</evidence>
<keyword evidence="6 18" id="KW-0349">Heme</keyword>
<feature type="region of interest" description="Disordered" evidence="20">
    <location>
        <begin position="534"/>
        <end position="556"/>
    </location>
</feature>
<dbReference type="Gene3D" id="1.20.210.10">
    <property type="entry name" value="Cytochrome c oxidase-like, subunit I domain"/>
    <property type="match status" value="1"/>
</dbReference>
<keyword evidence="14 19" id="KW-0186">Copper</keyword>
<keyword evidence="8 18" id="KW-0812">Transmembrane</keyword>
<evidence type="ECO:0000313" key="23">
    <source>
        <dbReference type="Proteomes" id="UP000487268"/>
    </source>
</evidence>
<organism evidence="22 23">
    <name type="scientific">Actinomadura macrotermitis</name>
    <dbReference type="NCBI Taxonomy" id="2585200"/>
    <lineage>
        <taxon>Bacteria</taxon>
        <taxon>Bacillati</taxon>
        <taxon>Actinomycetota</taxon>
        <taxon>Actinomycetes</taxon>
        <taxon>Streptosporangiales</taxon>
        <taxon>Thermomonosporaceae</taxon>
        <taxon>Actinomadura</taxon>
    </lineage>
</organism>
<dbReference type="GO" id="GO:0005886">
    <property type="term" value="C:plasma membrane"/>
    <property type="evidence" value="ECO:0007669"/>
    <property type="project" value="UniProtKB-SubCell"/>
</dbReference>
<dbReference type="PROSITE" id="PS00077">
    <property type="entry name" value="COX1_CUB"/>
    <property type="match status" value="1"/>
</dbReference>
<evidence type="ECO:0000256" key="17">
    <source>
        <dbReference type="ARBA" id="ARBA00047816"/>
    </source>
</evidence>
<keyword evidence="10" id="KW-1278">Translocase</keyword>
<dbReference type="GO" id="GO:0016491">
    <property type="term" value="F:oxidoreductase activity"/>
    <property type="evidence" value="ECO:0007669"/>
    <property type="project" value="UniProtKB-KW"/>
</dbReference>
<dbReference type="GO" id="GO:0046872">
    <property type="term" value="F:metal ion binding"/>
    <property type="evidence" value="ECO:0007669"/>
    <property type="project" value="UniProtKB-KW"/>
</dbReference>
<evidence type="ECO:0000256" key="2">
    <source>
        <dbReference type="ARBA" id="ARBA00004673"/>
    </source>
</evidence>
<dbReference type="GO" id="GO:0006119">
    <property type="term" value="P:oxidative phosphorylation"/>
    <property type="evidence" value="ECO:0007669"/>
    <property type="project" value="UniProtKB-UniPathway"/>
</dbReference>
<feature type="domain" description="Cytochrome oxidase subunit I profile" evidence="21">
    <location>
        <begin position="25"/>
        <end position="529"/>
    </location>
</feature>
<evidence type="ECO:0000256" key="12">
    <source>
        <dbReference type="ARBA" id="ARBA00022989"/>
    </source>
</evidence>
<feature type="transmembrane region" description="Helical" evidence="19">
    <location>
        <begin position="165"/>
        <end position="190"/>
    </location>
</feature>
<dbReference type="GO" id="GO:0022904">
    <property type="term" value="P:respiratory electron transport chain"/>
    <property type="evidence" value="ECO:0007669"/>
    <property type="project" value="TreeGrafter"/>
</dbReference>
<evidence type="ECO:0000256" key="4">
    <source>
        <dbReference type="ARBA" id="ARBA00022448"/>
    </source>
</evidence>
<comment type="catalytic activity">
    <reaction evidence="17 19">
        <text>4 Fe(II)-[cytochrome c] + O2 + 8 H(+)(in) = 4 Fe(III)-[cytochrome c] + 2 H2O + 4 H(+)(out)</text>
        <dbReference type="Rhea" id="RHEA:11436"/>
        <dbReference type="Rhea" id="RHEA-COMP:10350"/>
        <dbReference type="Rhea" id="RHEA-COMP:14399"/>
        <dbReference type="ChEBI" id="CHEBI:15377"/>
        <dbReference type="ChEBI" id="CHEBI:15378"/>
        <dbReference type="ChEBI" id="CHEBI:15379"/>
        <dbReference type="ChEBI" id="CHEBI:29033"/>
        <dbReference type="ChEBI" id="CHEBI:29034"/>
        <dbReference type="EC" id="7.1.1.9"/>
    </reaction>
</comment>
<dbReference type="FunFam" id="1.20.210.10:FF:000003">
    <property type="entry name" value="Cytochrome c oxidase subunit 1"/>
    <property type="match status" value="1"/>
</dbReference>
<gene>
    <name evidence="22" type="primary">ctaD_2</name>
    <name evidence="22" type="ORF">ACRB68_65210</name>
</gene>
<dbReference type="PANTHER" id="PTHR10422:SF18">
    <property type="entry name" value="CYTOCHROME C OXIDASE SUBUNIT 1"/>
    <property type="match status" value="1"/>
</dbReference>
<evidence type="ECO:0000256" key="6">
    <source>
        <dbReference type="ARBA" id="ARBA00022617"/>
    </source>
</evidence>
<evidence type="ECO:0000256" key="8">
    <source>
        <dbReference type="ARBA" id="ARBA00022692"/>
    </source>
</evidence>
<dbReference type="EC" id="7.1.1.9" evidence="19"/>
<dbReference type="CDD" id="cd01662">
    <property type="entry name" value="Ubiquinol_Oxidase_I"/>
    <property type="match status" value="1"/>
</dbReference>
<dbReference type="PRINTS" id="PR01165">
    <property type="entry name" value="CYCOXIDASEI"/>
</dbReference>
<evidence type="ECO:0000256" key="15">
    <source>
        <dbReference type="ARBA" id="ARBA00023136"/>
    </source>
</evidence>
<feature type="transmembrane region" description="Helical" evidence="19">
    <location>
        <begin position="424"/>
        <end position="448"/>
    </location>
</feature>
<comment type="function">
    <text evidence="16 19">Cytochrome c oxidase is the component of the respiratory chain that catalyzes the reduction of oxygen to water. Subunits 1-3 form the functional core of the enzyme complex. CO I is the catalytic subunit of the enzyme. Electrons originating in cytochrome c are transferred via the copper A center of subunit 2 and heme A of subunit 1 to the bimetallic center formed by heme A3 and copper B.</text>
</comment>
<feature type="transmembrane region" description="Helical" evidence="19">
    <location>
        <begin position="121"/>
        <end position="145"/>
    </location>
</feature>
<dbReference type="GO" id="GO:0015990">
    <property type="term" value="P:electron transport coupled proton transport"/>
    <property type="evidence" value="ECO:0007669"/>
    <property type="project" value="InterPro"/>
</dbReference>
<dbReference type="UniPathway" id="UPA00705"/>
<dbReference type="InterPro" id="IPR036927">
    <property type="entry name" value="Cyt_c_oxase-like_su1_sf"/>
</dbReference>
<comment type="similarity">
    <text evidence="3 18">Belongs to the heme-copper respiratory oxidase family.</text>
</comment>
<dbReference type="PROSITE" id="PS50855">
    <property type="entry name" value="COX1"/>
    <property type="match status" value="1"/>
</dbReference>
<keyword evidence="12 19" id="KW-1133">Transmembrane helix</keyword>
<dbReference type="Pfam" id="PF00115">
    <property type="entry name" value="COX1"/>
    <property type="match status" value="1"/>
</dbReference>
<evidence type="ECO:0000256" key="7">
    <source>
        <dbReference type="ARBA" id="ARBA00022660"/>
    </source>
</evidence>
<comment type="caution">
    <text evidence="22">The sequence shown here is derived from an EMBL/GenBank/DDBJ whole genome shotgun (WGS) entry which is preliminary data.</text>
</comment>
<evidence type="ECO:0000313" key="22">
    <source>
        <dbReference type="EMBL" id="MQY08414.1"/>
    </source>
</evidence>
<evidence type="ECO:0000256" key="1">
    <source>
        <dbReference type="ARBA" id="ARBA00004651"/>
    </source>
</evidence>